<dbReference type="OrthoDB" id="3650886at2759"/>
<proteinExistence type="predicted"/>
<protein>
    <recommendedName>
        <fullName evidence="1">DUF6604 domain-containing protein</fullName>
    </recommendedName>
</protein>
<evidence type="ECO:0000259" key="1">
    <source>
        <dbReference type="Pfam" id="PF20253"/>
    </source>
</evidence>
<feature type="domain" description="DUF6604" evidence="1">
    <location>
        <begin position="19"/>
        <end position="89"/>
    </location>
</feature>
<evidence type="ECO:0000313" key="2">
    <source>
        <dbReference type="EMBL" id="EME38249.1"/>
    </source>
</evidence>
<keyword evidence="3" id="KW-1185">Reference proteome</keyword>
<dbReference type="Proteomes" id="UP000016933">
    <property type="component" value="Unassembled WGS sequence"/>
</dbReference>
<accession>N1PCW0</accession>
<dbReference type="AlphaFoldDB" id="N1PCW0"/>
<dbReference type="HOGENOM" id="CLU_2250064_0_0_1"/>
<gene>
    <name evidence="2" type="ORF">DOTSEDRAFT_29317</name>
</gene>
<dbReference type="EMBL" id="KB446547">
    <property type="protein sequence ID" value="EME38249.1"/>
    <property type="molecule type" value="Genomic_DNA"/>
</dbReference>
<reference evidence="3" key="1">
    <citation type="journal article" date="2012" name="PLoS Genet.">
        <title>The genomes of the fungal plant pathogens Cladosporium fulvum and Dothistroma septosporum reveal adaptation to different hosts and lifestyles but also signatures of common ancestry.</title>
        <authorList>
            <person name="de Wit P.J.G.M."/>
            <person name="van der Burgt A."/>
            <person name="Oekmen B."/>
            <person name="Stergiopoulos I."/>
            <person name="Abd-Elsalam K.A."/>
            <person name="Aerts A.L."/>
            <person name="Bahkali A.H."/>
            <person name="Beenen H.G."/>
            <person name="Chettri P."/>
            <person name="Cox M.P."/>
            <person name="Datema E."/>
            <person name="de Vries R.P."/>
            <person name="Dhillon B."/>
            <person name="Ganley A.R."/>
            <person name="Griffiths S.A."/>
            <person name="Guo Y."/>
            <person name="Hamelin R.C."/>
            <person name="Henrissat B."/>
            <person name="Kabir M.S."/>
            <person name="Jashni M.K."/>
            <person name="Kema G."/>
            <person name="Klaubauf S."/>
            <person name="Lapidus A."/>
            <person name="Levasseur A."/>
            <person name="Lindquist E."/>
            <person name="Mehrabi R."/>
            <person name="Ohm R.A."/>
            <person name="Owen T.J."/>
            <person name="Salamov A."/>
            <person name="Schwelm A."/>
            <person name="Schijlen E."/>
            <person name="Sun H."/>
            <person name="van den Burg H.A."/>
            <person name="van Ham R.C.H.J."/>
            <person name="Zhang S."/>
            <person name="Goodwin S.B."/>
            <person name="Grigoriev I.V."/>
            <person name="Collemare J."/>
            <person name="Bradshaw R.E."/>
        </authorList>
    </citation>
    <scope>NUCLEOTIDE SEQUENCE [LARGE SCALE GENOMIC DNA]</scope>
    <source>
        <strain evidence="3">NZE10 / CBS 128990</strain>
    </source>
</reference>
<evidence type="ECO:0000313" key="3">
    <source>
        <dbReference type="Proteomes" id="UP000016933"/>
    </source>
</evidence>
<dbReference type="InterPro" id="IPR046539">
    <property type="entry name" value="DUF6604"/>
</dbReference>
<organism evidence="2 3">
    <name type="scientific">Dothistroma septosporum (strain NZE10 / CBS 128990)</name>
    <name type="common">Red band needle blight fungus</name>
    <name type="synonym">Mycosphaerella pini</name>
    <dbReference type="NCBI Taxonomy" id="675120"/>
    <lineage>
        <taxon>Eukaryota</taxon>
        <taxon>Fungi</taxon>
        <taxon>Dikarya</taxon>
        <taxon>Ascomycota</taxon>
        <taxon>Pezizomycotina</taxon>
        <taxon>Dothideomycetes</taxon>
        <taxon>Dothideomycetidae</taxon>
        <taxon>Mycosphaerellales</taxon>
        <taxon>Mycosphaerellaceae</taxon>
        <taxon>Dothistroma</taxon>
    </lineage>
</organism>
<name>N1PCW0_DOTSN</name>
<reference evidence="2 3" key="2">
    <citation type="journal article" date="2012" name="PLoS Pathog.">
        <title>Diverse lifestyles and strategies of plant pathogenesis encoded in the genomes of eighteen Dothideomycetes fungi.</title>
        <authorList>
            <person name="Ohm R.A."/>
            <person name="Feau N."/>
            <person name="Henrissat B."/>
            <person name="Schoch C.L."/>
            <person name="Horwitz B.A."/>
            <person name="Barry K.W."/>
            <person name="Condon B.J."/>
            <person name="Copeland A.C."/>
            <person name="Dhillon B."/>
            <person name="Glaser F."/>
            <person name="Hesse C.N."/>
            <person name="Kosti I."/>
            <person name="LaButti K."/>
            <person name="Lindquist E.A."/>
            <person name="Lucas S."/>
            <person name="Salamov A.A."/>
            <person name="Bradshaw R.E."/>
            <person name="Ciuffetti L."/>
            <person name="Hamelin R.C."/>
            <person name="Kema G.H.J."/>
            <person name="Lawrence C."/>
            <person name="Scott J.A."/>
            <person name="Spatafora J.W."/>
            <person name="Turgeon B.G."/>
            <person name="de Wit P.J.G.M."/>
            <person name="Zhong S."/>
            <person name="Goodwin S.B."/>
            <person name="Grigoriev I.V."/>
        </authorList>
    </citation>
    <scope>NUCLEOTIDE SEQUENCE [LARGE SCALE GENOMIC DNA]</scope>
    <source>
        <strain evidence="3">NZE10 / CBS 128990</strain>
    </source>
</reference>
<dbReference type="Pfam" id="PF20253">
    <property type="entry name" value="DUF6604"/>
    <property type="match status" value="1"/>
</dbReference>
<sequence>MSLRAVESERISIARPVVAKVETTRFKLEQTQGEDLFALWCMFTDYSKLRVYLPTTWQECLDRKIGIHVAAELSDKAFEIVQHMTDEFARNIPTSVLPQKSQVV</sequence>